<feature type="domain" description="HPr(Ser) kinase/phosphorylase N-terminal" evidence="15">
    <location>
        <begin position="5"/>
        <end position="127"/>
    </location>
</feature>
<dbReference type="GO" id="GO:0004674">
    <property type="term" value="F:protein serine/threonine kinase activity"/>
    <property type="evidence" value="ECO:0007669"/>
    <property type="project" value="UniProtKB-KW"/>
</dbReference>
<feature type="binding site" evidence="14">
    <location>
        <begin position="153"/>
        <end position="160"/>
    </location>
    <ligand>
        <name>ATP</name>
        <dbReference type="ChEBI" id="CHEBI:30616"/>
    </ligand>
</feature>
<evidence type="ECO:0000256" key="13">
    <source>
        <dbReference type="ARBA" id="ARBA00047657"/>
    </source>
</evidence>
<organism evidence="17 18">
    <name type="scientific">Lucifera butyrica</name>
    <dbReference type="NCBI Taxonomy" id="1351585"/>
    <lineage>
        <taxon>Bacteria</taxon>
        <taxon>Bacillati</taxon>
        <taxon>Bacillota</taxon>
        <taxon>Negativicutes</taxon>
        <taxon>Veillonellales</taxon>
        <taxon>Veillonellaceae</taxon>
        <taxon>Lucifera</taxon>
    </lineage>
</organism>
<evidence type="ECO:0000256" key="6">
    <source>
        <dbReference type="ARBA" id="ARBA00022723"/>
    </source>
</evidence>
<keyword evidence="11 14" id="KW-0511">Multifunctional enzyme</keyword>
<comment type="catalytic activity">
    <reaction evidence="1 14">
        <text>[HPr protein]-L-serine + ATP = [HPr protein]-O-phospho-L-serine + ADP + H(+)</text>
        <dbReference type="Rhea" id="RHEA:46600"/>
        <dbReference type="Rhea" id="RHEA-COMP:11602"/>
        <dbReference type="Rhea" id="RHEA-COMP:11603"/>
        <dbReference type="ChEBI" id="CHEBI:15378"/>
        <dbReference type="ChEBI" id="CHEBI:29999"/>
        <dbReference type="ChEBI" id="CHEBI:30616"/>
        <dbReference type="ChEBI" id="CHEBI:83421"/>
        <dbReference type="ChEBI" id="CHEBI:456216"/>
    </reaction>
</comment>
<dbReference type="RefSeq" id="WP_122628547.1">
    <property type="nucleotide sequence ID" value="NZ_UPPP01000077.1"/>
</dbReference>
<protein>
    <recommendedName>
        <fullName evidence="14">HPr kinase/phosphorylase</fullName>
        <shortName evidence="14">HPrK/P</shortName>
        <ecNumber evidence="14">2.7.11.-</ecNumber>
        <ecNumber evidence="14">2.7.4.-</ecNumber>
    </recommendedName>
    <alternativeName>
        <fullName evidence="14">HPr(Ser) kinase/phosphorylase</fullName>
    </alternativeName>
</protein>
<dbReference type="Gene3D" id="3.40.1390.20">
    <property type="entry name" value="HprK N-terminal domain-like"/>
    <property type="match status" value="1"/>
</dbReference>
<dbReference type="EMBL" id="UPPP01000077">
    <property type="protein sequence ID" value="VBB07615.1"/>
    <property type="molecule type" value="Genomic_DNA"/>
</dbReference>
<evidence type="ECO:0000313" key="18">
    <source>
        <dbReference type="Proteomes" id="UP000277811"/>
    </source>
</evidence>
<dbReference type="AlphaFoldDB" id="A0A498R9E2"/>
<comment type="cofactor">
    <cofactor evidence="2 14">
        <name>Mg(2+)</name>
        <dbReference type="ChEBI" id="CHEBI:18420"/>
    </cofactor>
</comment>
<comment type="subunit">
    <text evidence="14">Homohexamer.</text>
</comment>
<keyword evidence="18" id="KW-1185">Reference proteome</keyword>
<dbReference type="InterPro" id="IPR028979">
    <property type="entry name" value="Ser_kin/Pase_Hpr-like_N_sf"/>
</dbReference>
<evidence type="ECO:0000256" key="11">
    <source>
        <dbReference type="ARBA" id="ARBA00023268"/>
    </source>
</evidence>
<evidence type="ECO:0000256" key="7">
    <source>
        <dbReference type="ARBA" id="ARBA00022741"/>
    </source>
</evidence>
<evidence type="ECO:0000256" key="1">
    <source>
        <dbReference type="ARBA" id="ARBA00001120"/>
    </source>
</evidence>
<dbReference type="GO" id="GO:0000155">
    <property type="term" value="F:phosphorelay sensor kinase activity"/>
    <property type="evidence" value="ECO:0007669"/>
    <property type="project" value="InterPro"/>
</dbReference>
<feature type="active site" evidence="14">
    <location>
        <position position="138"/>
    </location>
</feature>
<feature type="active site" description="Proton acceptor; for phosphorylation activity. Proton donor; for dephosphorylation activity" evidence="14">
    <location>
        <position position="177"/>
    </location>
</feature>
<dbReference type="Gene3D" id="3.40.50.300">
    <property type="entry name" value="P-loop containing nucleotide triphosphate hydrolases"/>
    <property type="match status" value="1"/>
</dbReference>
<dbReference type="SUPFAM" id="SSF75138">
    <property type="entry name" value="HprK N-terminal domain-like"/>
    <property type="match status" value="1"/>
</dbReference>
<evidence type="ECO:0000256" key="10">
    <source>
        <dbReference type="ARBA" id="ARBA00022842"/>
    </source>
</evidence>
<dbReference type="EC" id="2.7.4.-" evidence="14"/>
<dbReference type="Proteomes" id="UP000277811">
    <property type="component" value="Unassembled WGS sequence"/>
</dbReference>
<dbReference type="InterPro" id="IPR011104">
    <property type="entry name" value="Hpr_kin/Pase_C"/>
</dbReference>
<dbReference type="PANTHER" id="PTHR30305:SF1">
    <property type="entry name" value="HPR KINASE_PHOSPHORYLASE"/>
    <property type="match status" value="1"/>
</dbReference>
<keyword evidence="8 14" id="KW-0418">Kinase</keyword>
<dbReference type="InterPro" id="IPR011126">
    <property type="entry name" value="Hpr_kin/Pase_Hpr_N"/>
</dbReference>
<keyword evidence="12 14" id="KW-0119">Carbohydrate metabolism</keyword>
<dbReference type="FunFam" id="3.40.50.300:FF:000174">
    <property type="entry name" value="HPr kinase/phosphorylase"/>
    <property type="match status" value="1"/>
</dbReference>
<comment type="function">
    <text evidence="14">Catalyzes the ATP- as well as the pyrophosphate-dependent phosphorylation of a specific serine residue in HPr, a phosphocarrier protein of the phosphoenolpyruvate-dependent sugar phosphotransferase system (PTS). HprK/P also catalyzes the pyrophosphate-producing, inorganic phosphate-dependent dephosphorylation (phosphorolysis) of seryl-phosphorylated HPr (P-Ser-HPr). The two antagonistic activities of HprK/P are regulated by several intracellular metabolites, which change their concentration in response to the absence or presence of rapidly metabolisable carbon sources (glucose, fructose, etc.) in the growth medium. Therefore, by controlling the phosphorylation state of HPr, HPrK/P is a sensor enzyme that plays a major role in the regulation of carbon metabolism and sugar transport: it mediates carbon catabolite repression (CCR), and regulates PTS-catalyzed carbohydrate uptake and inducer exclusion.</text>
</comment>
<evidence type="ECO:0000259" key="16">
    <source>
        <dbReference type="Pfam" id="PF07475"/>
    </source>
</evidence>
<feature type="region of interest" description="Important for the catalytic mechanism of both phosphorylation and dephosphorylation" evidence="14">
    <location>
        <begin position="201"/>
        <end position="210"/>
    </location>
</feature>
<evidence type="ECO:0000256" key="12">
    <source>
        <dbReference type="ARBA" id="ARBA00023277"/>
    </source>
</evidence>
<dbReference type="EC" id="2.7.11.-" evidence="14"/>
<evidence type="ECO:0000256" key="14">
    <source>
        <dbReference type="HAMAP-Rule" id="MF_01249"/>
    </source>
</evidence>
<feature type="binding site" evidence="14">
    <location>
        <position position="202"/>
    </location>
    <ligand>
        <name>Mg(2+)</name>
        <dbReference type="ChEBI" id="CHEBI:18420"/>
    </ligand>
</feature>
<name>A0A498R9E2_9FIRM</name>
<keyword evidence="5 14" id="KW-0808">Transferase</keyword>
<dbReference type="OrthoDB" id="9778803at2"/>
<accession>A0A498R9E2</accession>
<feature type="active site" evidence="14">
    <location>
        <position position="159"/>
    </location>
</feature>
<comment type="similarity">
    <text evidence="3 14">Belongs to the HPrK/P family.</text>
</comment>
<sequence length="292" mass="32690">MAYATIQQLIDPCQLEVLCGQKYLQRTVSVADLNRPGLGLAGYLEHFDNLRIQVTGMTELAFLSSLSPDLLQSRWQALFATKFPCLIVTRGLDFPHQWLRWAEAEQVPVLRTHLPTTRFISQLTDYLENRLAPCTTVHGDLIDVHGVGVLITGESGIGKSETVLELLYRRHRLVADDVVDVTKRGDHVLIGTSPDLVRYLIEVRGLGIMDVKKLFGAGSVLLSLKIDIVIQLDAWQKDKYYDRWGLDEEKEEILGISLPKFIIPVLPGRNLAAIVDVAAMNYRQKMLGSSGL</sequence>
<feature type="region of interest" description="Important for the catalytic mechanism of dephosphorylation" evidence="14">
    <location>
        <begin position="264"/>
        <end position="269"/>
    </location>
</feature>
<feature type="binding site" evidence="14">
    <location>
        <position position="160"/>
    </location>
    <ligand>
        <name>Mg(2+)</name>
        <dbReference type="ChEBI" id="CHEBI:18420"/>
    </ligand>
</feature>
<feature type="domain" description="HPr kinase/phosphorylase C-terminal" evidence="16">
    <location>
        <begin position="130"/>
        <end position="289"/>
    </location>
</feature>
<evidence type="ECO:0000256" key="8">
    <source>
        <dbReference type="ARBA" id="ARBA00022777"/>
    </source>
</evidence>
<dbReference type="Pfam" id="PF02603">
    <property type="entry name" value="Hpr_kinase_N"/>
    <property type="match status" value="1"/>
</dbReference>
<dbReference type="PANTHER" id="PTHR30305">
    <property type="entry name" value="PROTEIN YJDM-RELATED"/>
    <property type="match status" value="1"/>
</dbReference>
<gene>
    <name evidence="14" type="primary">hprK</name>
    <name evidence="17" type="ORF">LUCI_2880</name>
</gene>
<keyword evidence="10 14" id="KW-0460">Magnesium</keyword>
<evidence type="ECO:0000259" key="15">
    <source>
        <dbReference type="Pfam" id="PF02603"/>
    </source>
</evidence>
<keyword evidence="7 14" id="KW-0547">Nucleotide-binding</keyword>
<keyword evidence="9 14" id="KW-0067">ATP-binding</keyword>
<evidence type="ECO:0000256" key="4">
    <source>
        <dbReference type="ARBA" id="ARBA00022527"/>
    </source>
</evidence>
<comment type="catalytic activity">
    <reaction evidence="13 14">
        <text>[HPr protein]-O-phospho-L-serine + phosphate + H(+) = [HPr protein]-L-serine + diphosphate</text>
        <dbReference type="Rhea" id="RHEA:46604"/>
        <dbReference type="Rhea" id="RHEA-COMP:11602"/>
        <dbReference type="Rhea" id="RHEA-COMP:11603"/>
        <dbReference type="ChEBI" id="CHEBI:15378"/>
        <dbReference type="ChEBI" id="CHEBI:29999"/>
        <dbReference type="ChEBI" id="CHEBI:33019"/>
        <dbReference type="ChEBI" id="CHEBI:43474"/>
        <dbReference type="ChEBI" id="CHEBI:83421"/>
    </reaction>
</comment>
<dbReference type="Pfam" id="PF07475">
    <property type="entry name" value="Hpr_kinase_C"/>
    <property type="match status" value="1"/>
</dbReference>
<dbReference type="GO" id="GO:0005524">
    <property type="term" value="F:ATP binding"/>
    <property type="evidence" value="ECO:0007669"/>
    <property type="project" value="UniProtKB-UniRule"/>
</dbReference>
<dbReference type="GO" id="GO:0000287">
    <property type="term" value="F:magnesium ion binding"/>
    <property type="evidence" value="ECO:0007669"/>
    <property type="project" value="UniProtKB-UniRule"/>
</dbReference>
<reference evidence="17 18" key="1">
    <citation type="submission" date="2018-06" db="EMBL/GenBank/DDBJ databases">
        <authorList>
            <person name="Strepis N."/>
        </authorList>
    </citation>
    <scope>NUCLEOTIDE SEQUENCE [LARGE SCALE GENOMIC DNA]</scope>
    <source>
        <strain evidence="17">LUCI</strain>
    </source>
</reference>
<evidence type="ECO:0000256" key="9">
    <source>
        <dbReference type="ARBA" id="ARBA00022840"/>
    </source>
</evidence>
<evidence type="ECO:0000256" key="2">
    <source>
        <dbReference type="ARBA" id="ARBA00001946"/>
    </source>
</evidence>
<feature type="active site" evidence="14">
    <location>
        <position position="243"/>
    </location>
</feature>
<evidence type="ECO:0000313" key="17">
    <source>
        <dbReference type="EMBL" id="VBB07615.1"/>
    </source>
</evidence>
<comment type="domain">
    <text evidence="14">The Walker A ATP-binding motif also binds Pi and PPi.</text>
</comment>
<keyword evidence="6 14" id="KW-0479">Metal-binding</keyword>
<dbReference type="HAMAP" id="MF_01249">
    <property type="entry name" value="HPr_kinase"/>
    <property type="match status" value="1"/>
</dbReference>
<comment type="miscellaneous">
    <text evidence="14">Both phosphorylation and phosphorolysis are carried out by the same active site and suggest a common mechanism for both reactions.</text>
</comment>
<dbReference type="GO" id="GO:0004712">
    <property type="term" value="F:protein serine/threonine/tyrosine kinase activity"/>
    <property type="evidence" value="ECO:0007669"/>
    <property type="project" value="UniProtKB-UniRule"/>
</dbReference>
<dbReference type="InterPro" id="IPR003755">
    <property type="entry name" value="HPr(Ser)_kin/Pase"/>
</dbReference>
<dbReference type="SUPFAM" id="SSF53795">
    <property type="entry name" value="PEP carboxykinase-like"/>
    <property type="match status" value="1"/>
</dbReference>
<proteinExistence type="inferred from homology"/>
<evidence type="ECO:0000256" key="5">
    <source>
        <dbReference type="ARBA" id="ARBA00022679"/>
    </source>
</evidence>
<dbReference type="NCBIfam" id="TIGR00679">
    <property type="entry name" value="hpr-ser"/>
    <property type="match status" value="1"/>
</dbReference>
<dbReference type="GO" id="GO:0006109">
    <property type="term" value="P:regulation of carbohydrate metabolic process"/>
    <property type="evidence" value="ECO:0007669"/>
    <property type="project" value="UniProtKB-UniRule"/>
</dbReference>
<keyword evidence="4 14" id="KW-0723">Serine/threonine-protein kinase</keyword>
<dbReference type="InterPro" id="IPR027417">
    <property type="entry name" value="P-loop_NTPase"/>
</dbReference>
<evidence type="ECO:0000256" key="3">
    <source>
        <dbReference type="ARBA" id="ARBA00006883"/>
    </source>
</evidence>
<dbReference type="CDD" id="cd01918">
    <property type="entry name" value="HprK_C"/>
    <property type="match status" value="1"/>
</dbReference>